<dbReference type="PANTHER" id="PTHR33167:SF33">
    <property type="entry name" value="MYB-CC TYPE TRANSCRIPTION FACTOR LHEQLE-CONTAINING DOMAIN-CONTAINING PROTEIN"/>
    <property type="match status" value="1"/>
</dbReference>
<reference evidence="2 3" key="1">
    <citation type="journal article" date="2023" name="Hortic Res">
        <title>Pangenome of water caltrop reveals structural variations and asymmetric subgenome divergence after allopolyploidization.</title>
        <authorList>
            <person name="Zhang X."/>
            <person name="Chen Y."/>
            <person name="Wang L."/>
            <person name="Yuan Y."/>
            <person name="Fang M."/>
            <person name="Shi L."/>
            <person name="Lu R."/>
            <person name="Comes H.P."/>
            <person name="Ma Y."/>
            <person name="Chen Y."/>
            <person name="Huang G."/>
            <person name="Zhou Y."/>
            <person name="Zheng Z."/>
            <person name="Qiu Y."/>
        </authorList>
    </citation>
    <scope>NUCLEOTIDE SEQUENCE [LARGE SCALE GENOMIC DNA]</scope>
    <source>
        <strain evidence="2">F231</strain>
    </source>
</reference>
<dbReference type="PANTHER" id="PTHR33167">
    <property type="entry name" value="TRANSCRIPTION FACTOR, PUTATIVE (DUF863)-RELATED"/>
    <property type="match status" value="1"/>
</dbReference>
<accession>A0AAN7KN14</accession>
<evidence type="ECO:0000256" key="1">
    <source>
        <dbReference type="SAM" id="MobiDB-lite"/>
    </source>
</evidence>
<feature type="region of interest" description="Disordered" evidence="1">
    <location>
        <begin position="32"/>
        <end position="72"/>
    </location>
</feature>
<dbReference type="Proteomes" id="UP001346149">
    <property type="component" value="Unassembled WGS sequence"/>
</dbReference>
<name>A0AAN7KN14_TRANT</name>
<sequence>MGTKFEYAVNLLANSPVSSSERRTFSFNALDDCQNPLNGDPRSEERGIHSFRQEEQGEAKKMGRNEEIQDKESIKKTMVMHENVFRQQVRELHRLYNVQKMMMGDLKKQAEQSRRSPVTITTTTTTSLASNNPLSWPCQAMSSPGNFGLERVVKEDLAGHGREPHTGCSMEEHEVELTLSIGGDGNTSNRKPNKIKVEKKLVASLSIEADGSDTIQEGGVSGRERKHPHWLFQV</sequence>
<organism evidence="2 3">
    <name type="scientific">Trapa natans</name>
    <name type="common">Water chestnut</name>
    <dbReference type="NCBI Taxonomy" id="22666"/>
    <lineage>
        <taxon>Eukaryota</taxon>
        <taxon>Viridiplantae</taxon>
        <taxon>Streptophyta</taxon>
        <taxon>Embryophyta</taxon>
        <taxon>Tracheophyta</taxon>
        <taxon>Spermatophyta</taxon>
        <taxon>Magnoliopsida</taxon>
        <taxon>eudicotyledons</taxon>
        <taxon>Gunneridae</taxon>
        <taxon>Pentapetalae</taxon>
        <taxon>rosids</taxon>
        <taxon>malvids</taxon>
        <taxon>Myrtales</taxon>
        <taxon>Lythraceae</taxon>
        <taxon>Trapa</taxon>
    </lineage>
</organism>
<comment type="caution">
    <text evidence="2">The sequence shown here is derived from an EMBL/GenBank/DDBJ whole genome shotgun (WGS) entry which is preliminary data.</text>
</comment>
<gene>
    <name evidence="2" type="ORF">SAY86_027800</name>
</gene>
<evidence type="ECO:0000313" key="3">
    <source>
        <dbReference type="Proteomes" id="UP001346149"/>
    </source>
</evidence>
<feature type="compositionally biased region" description="Basic and acidic residues" evidence="1">
    <location>
        <begin position="41"/>
        <end position="72"/>
    </location>
</feature>
<keyword evidence="3" id="KW-1185">Reference proteome</keyword>
<evidence type="ECO:0000313" key="2">
    <source>
        <dbReference type="EMBL" id="KAK4769650.1"/>
    </source>
</evidence>
<dbReference type="EMBL" id="JAXQNO010000021">
    <property type="protein sequence ID" value="KAK4769650.1"/>
    <property type="molecule type" value="Genomic_DNA"/>
</dbReference>
<protein>
    <submittedName>
        <fullName evidence="2">Uncharacterized protein</fullName>
    </submittedName>
</protein>
<proteinExistence type="predicted"/>
<dbReference type="AlphaFoldDB" id="A0AAN7KN14"/>